<evidence type="ECO:0000313" key="8">
    <source>
        <dbReference type="EMBL" id="OUY05690.1"/>
    </source>
</evidence>
<feature type="transmembrane region" description="Helical" evidence="6">
    <location>
        <begin position="381"/>
        <end position="398"/>
    </location>
</feature>
<feature type="transmembrane region" description="Helical" evidence="6">
    <location>
        <begin position="176"/>
        <end position="194"/>
    </location>
</feature>
<keyword evidence="9" id="KW-1185">Reference proteome</keyword>
<evidence type="ECO:0000256" key="3">
    <source>
        <dbReference type="ARBA" id="ARBA00022692"/>
    </source>
</evidence>
<keyword evidence="4 6" id="KW-1133">Transmembrane helix</keyword>
<dbReference type="InterPro" id="IPR014738">
    <property type="entry name" value="Citrate_transporter"/>
</dbReference>
<feature type="transmembrane region" description="Helical" evidence="6">
    <location>
        <begin position="253"/>
        <end position="271"/>
    </location>
</feature>
<keyword evidence="5 6" id="KW-0472">Membrane</keyword>
<protein>
    <submittedName>
        <fullName evidence="8">Citrate transporter</fullName>
    </submittedName>
</protein>
<feature type="transmembrane region" description="Helical" evidence="6">
    <location>
        <begin position="29"/>
        <end position="50"/>
    </location>
</feature>
<feature type="transmembrane region" description="Helical" evidence="6">
    <location>
        <begin position="231"/>
        <end position="247"/>
    </location>
</feature>
<dbReference type="GO" id="GO:0015137">
    <property type="term" value="F:citrate transmembrane transporter activity"/>
    <property type="evidence" value="ECO:0007669"/>
    <property type="project" value="InterPro"/>
</dbReference>
<proteinExistence type="predicted"/>
<evidence type="ECO:0000256" key="4">
    <source>
        <dbReference type="ARBA" id="ARBA00022989"/>
    </source>
</evidence>
<dbReference type="Pfam" id="PF03600">
    <property type="entry name" value="CitMHS"/>
    <property type="match status" value="1"/>
</dbReference>
<dbReference type="EMBL" id="NEXX01000007">
    <property type="protein sequence ID" value="OUY05690.1"/>
    <property type="molecule type" value="Genomic_DNA"/>
</dbReference>
<evidence type="ECO:0000256" key="2">
    <source>
        <dbReference type="ARBA" id="ARBA00022448"/>
    </source>
</evidence>
<dbReference type="NCBIfam" id="TIGR00784">
    <property type="entry name" value="citMHS"/>
    <property type="match status" value="1"/>
</dbReference>
<dbReference type="InterPro" id="IPR003474">
    <property type="entry name" value="Glcn_transporter"/>
</dbReference>
<organism evidence="8 9">
    <name type="scientific">Acinetobacter populi</name>
    <dbReference type="NCBI Taxonomy" id="1582270"/>
    <lineage>
        <taxon>Bacteria</taxon>
        <taxon>Pseudomonadati</taxon>
        <taxon>Pseudomonadota</taxon>
        <taxon>Gammaproteobacteria</taxon>
        <taxon>Moraxellales</taxon>
        <taxon>Moraxellaceae</taxon>
        <taxon>Acinetobacter</taxon>
    </lineage>
</organism>
<reference evidence="8 9" key="1">
    <citation type="submission" date="2017-05" db="EMBL/GenBank/DDBJ databases">
        <title>Acinetobacter populi ANC 5415 (= PBJ7), whole genome shotgun sequencing project.</title>
        <authorList>
            <person name="Nemec A."/>
            <person name="Radolfova-Krizova L."/>
        </authorList>
    </citation>
    <scope>NUCLEOTIDE SEQUENCE [LARGE SCALE GENOMIC DNA]</scope>
    <source>
        <strain evidence="8 9">PBJ7</strain>
    </source>
</reference>
<evidence type="ECO:0000313" key="9">
    <source>
        <dbReference type="Proteomes" id="UP000196536"/>
    </source>
</evidence>
<dbReference type="OrthoDB" id="5329450at2"/>
<keyword evidence="2" id="KW-0813">Transport</keyword>
<dbReference type="RefSeq" id="WP_087621724.1">
    <property type="nucleotide sequence ID" value="NZ_NEXX01000007.1"/>
</dbReference>
<dbReference type="GO" id="GO:0005886">
    <property type="term" value="C:plasma membrane"/>
    <property type="evidence" value="ECO:0007669"/>
    <property type="project" value="TreeGrafter"/>
</dbReference>
<evidence type="ECO:0000256" key="6">
    <source>
        <dbReference type="SAM" id="Phobius"/>
    </source>
</evidence>
<comment type="caution">
    <text evidence="8">The sequence shown here is derived from an EMBL/GenBank/DDBJ whole genome shotgun (WGS) entry which is preliminary data.</text>
</comment>
<name>A0A1Z9YTZ3_9GAMM</name>
<sequence length="432" mass="46222">MLAGLGLITIILLFVSILTKKLSPLIALITIPIIASLIGGFGLETSKFIITGIKNIAPMAGMFVFAILFFGIMTDAGMLDPIINRILKTVGLKPARITVGTALLALIIHLDGSGAVAFLITIPAMLPLYDKLGMDRRILACVASLACGVNFLPWTGPVIRASASLNIPVTEIFTPLIWVQIIGLVFTFSVAWLLGKKEEKRLGLANVSGKSDFLTYDIDEKDLALRRPHRFWPNVIVTVIVLGVMISGKVDPVVMFMIGVVMALLLNYPHVDEQRQRIDAHAKAALSMVSILLAAGVFTGVMSGTGMLKEMSEHAVNFIPPGAGQHIPFVLGIVAMPLSLLFDPDSFYFGVLPVVAHTAEAFGIAPVQVAQSAILGQMTTGFPVSPLTPATFLIVGLCKLDLADHQKYTIPYLFAASVIMTIAAAAFGVFPF</sequence>
<feature type="transmembrane region" description="Helical" evidence="6">
    <location>
        <begin position="410"/>
        <end position="430"/>
    </location>
</feature>
<dbReference type="AlphaFoldDB" id="A0A1Z9YTZ3"/>
<feature type="transmembrane region" description="Helical" evidence="6">
    <location>
        <begin position="349"/>
        <end position="369"/>
    </location>
</feature>
<dbReference type="GO" id="GO:0015128">
    <property type="term" value="F:gluconate transmembrane transporter activity"/>
    <property type="evidence" value="ECO:0007669"/>
    <property type="project" value="InterPro"/>
</dbReference>
<feature type="transmembrane region" description="Helical" evidence="6">
    <location>
        <begin position="62"/>
        <end position="83"/>
    </location>
</feature>
<evidence type="ECO:0000259" key="7">
    <source>
        <dbReference type="Pfam" id="PF03600"/>
    </source>
</evidence>
<dbReference type="PANTHER" id="PTHR30354:SF26">
    <property type="entry name" value="TRANSPORTER, PUTATIVE-RELATED"/>
    <property type="match status" value="1"/>
</dbReference>
<dbReference type="Proteomes" id="UP000196536">
    <property type="component" value="Unassembled WGS sequence"/>
</dbReference>
<evidence type="ECO:0000256" key="1">
    <source>
        <dbReference type="ARBA" id="ARBA00004141"/>
    </source>
</evidence>
<gene>
    <name evidence="8" type="ORF">CAP51_15790</name>
</gene>
<comment type="subcellular location">
    <subcellularLocation>
        <location evidence="1">Membrane</location>
        <topology evidence="1">Multi-pass membrane protein</topology>
    </subcellularLocation>
</comment>
<dbReference type="InterPro" id="IPR004680">
    <property type="entry name" value="Cit_transptr-like_dom"/>
</dbReference>
<feature type="transmembrane region" description="Helical" evidence="6">
    <location>
        <begin position="323"/>
        <end position="342"/>
    </location>
</feature>
<feature type="domain" description="Citrate transporter-like" evidence="7">
    <location>
        <begin position="17"/>
        <end position="371"/>
    </location>
</feature>
<evidence type="ECO:0000256" key="5">
    <source>
        <dbReference type="ARBA" id="ARBA00023136"/>
    </source>
</evidence>
<feature type="transmembrane region" description="Helical" evidence="6">
    <location>
        <begin position="103"/>
        <end position="126"/>
    </location>
</feature>
<feature type="transmembrane region" description="Helical" evidence="6">
    <location>
        <begin position="283"/>
        <end position="303"/>
    </location>
</feature>
<dbReference type="PANTHER" id="PTHR30354">
    <property type="entry name" value="GNT FAMILY GLUCONATE TRANSPORTER"/>
    <property type="match status" value="1"/>
</dbReference>
<accession>A0A1Z9YTZ3</accession>
<keyword evidence="3 6" id="KW-0812">Transmembrane</keyword>
<feature type="transmembrane region" description="Helical" evidence="6">
    <location>
        <begin position="138"/>
        <end position="156"/>
    </location>
</feature>